<name>D2VNV6_NAEGR</name>
<dbReference type="OMA" id="DIFREQF"/>
<dbReference type="KEGG" id="ngr:NAEGRDRAFT_58783"/>
<sequence>MTTLKEIQIFEPAYNYIDDGKEHGLLSKFEPGTRVLPKGYQLAPMFRTLPVDIVLEKDVAVTLRDGKTIYVDVFRPVVTEKVPVIIAWSPYGKSGGSAPRTTNLFNMLGLNNGMLSGLAKFEGPDPAHWCAQGYAVCNPDARGIAHSEGDINMIGTQEGRDCADLIEWLAIQEWCNSKVAMSGTSYLAISQWFTAAEQPPHLAAINPWEGLSDAYRDLSMRGGMPDLNFTKRLQVNHVSAKNTMREDVYEEAISYPLANNAIWEDKTARLDKITVPAYVVASYSNTLHTAGTFRAWRGMASTEKWLRIHNTQEWPDYYTDENMEDLRRFFNHYLKGENNGWEQTPRVRYAIHDFEGGDLINQPASEFPPNDVTNQKYYLDGRFRKLTTEIPPQEAKVIYDTESDPGLASFIVRFDTETVMVGYPKVHLWVEAEGADDMDLFILVQKLDVHGNHLQQFIVPNQGAMMQDLTEHGGSVLRYKGSNGRLRVSARHLDEKLSTNIVPAHSFDRVEKLQAGEIAEIEIDLFPIGMVFYPGEQLRLVVSSKNDLGAIMPGTPAYIPENKGKHIIHTGKSHASYLQLPIKKSD</sequence>
<dbReference type="GeneID" id="8851163"/>
<dbReference type="RefSeq" id="XP_002674303.1">
    <property type="nucleotide sequence ID" value="XM_002674257.1"/>
</dbReference>
<dbReference type="SUPFAM" id="SSF49785">
    <property type="entry name" value="Galactose-binding domain-like"/>
    <property type="match status" value="1"/>
</dbReference>
<dbReference type="InterPro" id="IPR008979">
    <property type="entry name" value="Galactose-bd-like_sf"/>
</dbReference>
<dbReference type="GO" id="GO:0008239">
    <property type="term" value="F:dipeptidyl-peptidase activity"/>
    <property type="evidence" value="ECO:0007669"/>
    <property type="project" value="InterPro"/>
</dbReference>
<dbReference type="eggNOG" id="ENOG502QTIK">
    <property type="taxonomic scope" value="Eukaryota"/>
</dbReference>
<dbReference type="VEuPathDB" id="AmoebaDB:NAEGRDRAFT_58783"/>
<protein>
    <recommendedName>
        <fullName evidence="2">Xaa-Pro dipeptidyl-peptidase C-terminal domain-containing protein</fullName>
    </recommendedName>
</protein>
<feature type="domain" description="Xaa-Pro dipeptidyl-peptidase C-terminal" evidence="2">
    <location>
        <begin position="327"/>
        <end position="579"/>
    </location>
</feature>
<dbReference type="InterPro" id="IPR000383">
    <property type="entry name" value="Xaa-Pro-like_dom"/>
</dbReference>
<keyword evidence="1" id="KW-0378">Hydrolase</keyword>
<evidence type="ECO:0000313" key="3">
    <source>
        <dbReference type="EMBL" id="EFC41559.1"/>
    </source>
</evidence>
<dbReference type="Gene3D" id="3.40.50.1820">
    <property type="entry name" value="alpha/beta hydrolase"/>
    <property type="match status" value="1"/>
</dbReference>
<evidence type="ECO:0000313" key="4">
    <source>
        <dbReference type="Proteomes" id="UP000006671"/>
    </source>
</evidence>
<dbReference type="SUPFAM" id="SSF53474">
    <property type="entry name" value="alpha/beta-Hydrolases"/>
    <property type="match status" value="1"/>
</dbReference>
<dbReference type="Gene3D" id="1.10.3020.20">
    <property type="match status" value="1"/>
</dbReference>
<accession>D2VNV6</accession>
<dbReference type="PANTHER" id="PTHR43056:SF10">
    <property type="entry name" value="COCE_NOND FAMILY, PUTATIVE (AFU_ORTHOLOGUE AFUA_7G00600)-RELATED"/>
    <property type="match status" value="1"/>
</dbReference>
<gene>
    <name evidence="3" type="ORF">NAEGRDRAFT_58783</name>
</gene>
<dbReference type="STRING" id="5762.D2VNV6"/>
<evidence type="ECO:0000259" key="2">
    <source>
        <dbReference type="SMART" id="SM00939"/>
    </source>
</evidence>
<dbReference type="Proteomes" id="UP000006671">
    <property type="component" value="Unassembled WGS sequence"/>
</dbReference>
<organism evidence="4">
    <name type="scientific">Naegleria gruberi</name>
    <name type="common">Amoeba</name>
    <dbReference type="NCBI Taxonomy" id="5762"/>
    <lineage>
        <taxon>Eukaryota</taxon>
        <taxon>Discoba</taxon>
        <taxon>Heterolobosea</taxon>
        <taxon>Tetramitia</taxon>
        <taxon>Eutetramitia</taxon>
        <taxon>Vahlkampfiidae</taxon>
        <taxon>Naegleria</taxon>
    </lineage>
</organism>
<dbReference type="InterPro" id="IPR029058">
    <property type="entry name" value="AB_hydrolase_fold"/>
</dbReference>
<dbReference type="InterPro" id="IPR013736">
    <property type="entry name" value="Xaa-Pro_dipept_C"/>
</dbReference>
<dbReference type="PANTHER" id="PTHR43056">
    <property type="entry name" value="PEPTIDASE S9 PROLYL OLIGOPEPTIDASE"/>
    <property type="match status" value="1"/>
</dbReference>
<dbReference type="OrthoDB" id="2578740at2759"/>
<evidence type="ECO:0000256" key="1">
    <source>
        <dbReference type="ARBA" id="ARBA00022801"/>
    </source>
</evidence>
<proteinExistence type="predicted"/>
<dbReference type="AlphaFoldDB" id="D2VNV6"/>
<dbReference type="InterPro" id="IPR050585">
    <property type="entry name" value="Xaa-Pro_dipeptidyl-ppase/CocE"/>
</dbReference>
<dbReference type="Pfam" id="PF02129">
    <property type="entry name" value="Peptidase_S15"/>
    <property type="match status" value="1"/>
</dbReference>
<dbReference type="NCBIfam" id="TIGR00976">
    <property type="entry name" value="CocE_NonD"/>
    <property type="match status" value="1"/>
</dbReference>
<keyword evidence="4" id="KW-1185">Reference proteome</keyword>
<dbReference type="EMBL" id="GG738885">
    <property type="protein sequence ID" value="EFC41559.1"/>
    <property type="molecule type" value="Genomic_DNA"/>
</dbReference>
<dbReference type="InParanoid" id="D2VNV6"/>
<reference evidence="3 4" key="1">
    <citation type="journal article" date="2010" name="Cell">
        <title>The genome of Naegleria gruberi illuminates early eukaryotic versatility.</title>
        <authorList>
            <person name="Fritz-Laylin L.K."/>
            <person name="Prochnik S.E."/>
            <person name="Ginger M.L."/>
            <person name="Dacks J.B."/>
            <person name="Carpenter M.L."/>
            <person name="Field M.C."/>
            <person name="Kuo A."/>
            <person name="Paredez A."/>
            <person name="Chapman J."/>
            <person name="Pham J."/>
            <person name="Shu S."/>
            <person name="Neupane R."/>
            <person name="Cipriano M."/>
            <person name="Mancuso J."/>
            <person name="Tu H."/>
            <person name="Salamov A."/>
            <person name="Lindquist E."/>
            <person name="Shapiro H."/>
            <person name="Lucas S."/>
            <person name="Grigoriev I.V."/>
            <person name="Cande W.Z."/>
            <person name="Fulton C."/>
            <person name="Rokhsar D.S."/>
            <person name="Dawson S.C."/>
        </authorList>
    </citation>
    <scope>NUCLEOTIDE SEQUENCE [LARGE SCALE GENOMIC DNA]</scope>
    <source>
        <strain evidence="3 4">NEG-M</strain>
    </source>
</reference>
<dbReference type="InterPro" id="IPR005674">
    <property type="entry name" value="CocE/Ser_esterase"/>
</dbReference>
<dbReference type="SMART" id="SM00939">
    <property type="entry name" value="PepX_C"/>
    <property type="match status" value="1"/>
</dbReference>
<dbReference type="Pfam" id="PF08530">
    <property type="entry name" value="PepX_C"/>
    <property type="match status" value="1"/>
</dbReference>
<dbReference type="Gene3D" id="2.60.120.260">
    <property type="entry name" value="Galactose-binding domain-like"/>
    <property type="match status" value="1"/>
</dbReference>